<evidence type="ECO:0000259" key="4">
    <source>
        <dbReference type="Pfam" id="PF08241"/>
    </source>
</evidence>
<dbReference type="InterPro" id="IPR029063">
    <property type="entry name" value="SAM-dependent_MTases_sf"/>
</dbReference>
<evidence type="ECO:0000313" key="6">
    <source>
        <dbReference type="Proteomes" id="UP000035034"/>
    </source>
</evidence>
<evidence type="ECO:0000256" key="1">
    <source>
        <dbReference type="ARBA" id="ARBA00008361"/>
    </source>
</evidence>
<dbReference type="SUPFAM" id="SSF53335">
    <property type="entry name" value="S-adenosyl-L-methionine-dependent methyltransferases"/>
    <property type="match status" value="1"/>
</dbReference>
<reference evidence="5 6" key="1">
    <citation type="submission" date="2011-12" db="EMBL/GenBank/DDBJ databases">
        <title>Whole genome shotgun sequence of Gordonia effusa NBRC 100432.</title>
        <authorList>
            <person name="Yoshida I."/>
            <person name="Takarada H."/>
            <person name="Hosoyama A."/>
            <person name="Tsuchikane K."/>
            <person name="Katsumata H."/>
            <person name="Yamazaki S."/>
            <person name="Fujita N."/>
        </authorList>
    </citation>
    <scope>NUCLEOTIDE SEQUENCE [LARGE SCALE GENOMIC DNA]</scope>
    <source>
        <strain evidence="5 6">NBRC 100432</strain>
    </source>
</reference>
<protein>
    <submittedName>
        <fullName evidence="5">Putative methyltransferase</fullName>
    </submittedName>
</protein>
<dbReference type="Gene3D" id="3.40.50.150">
    <property type="entry name" value="Vaccinia Virus protein VP39"/>
    <property type="match status" value="1"/>
</dbReference>
<keyword evidence="6" id="KW-1185">Reference proteome</keyword>
<gene>
    <name evidence="5" type="ORF">GOEFS_106_00090</name>
</gene>
<dbReference type="InterPro" id="IPR051052">
    <property type="entry name" value="Diverse_substrate_MTase"/>
</dbReference>
<dbReference type="OrthoDB" id="7062303at2"/>
<evidence type="ECO:0000256" key="3">
    <source>
        <dbReference type="ARBA" id="ARBA00022679"/>
    </source>
</evidence>
<evidence type="ECO:0000313" key="5">
    <source>
        <dbReference type="EMBL" id="GAB20113.1"/>
    </source>
</evidence>
<organism evidence="5 6">
    <name type="scientific">Gordonia effusa NBRC 100432</name>
    <dbReference type="NCBI Taxonomy" id="1077974"/>
    <lineage>
        <taxon>Bacteria</taxon>
        <taxon>Bacillati</taxon>
        <taxon>Actinomycetota</taxon>
        <taxon>Actinomycetes</taxon>
        <taxon>Mycobacteriales</taxon>
        <taxon>Gordoniaceae</taxon>
        <taxon>Gordonia</taxon>
    </lineage>
</organism>
<dbReference type="Pfam" id="PF08241">
    <property type="entry name" value="Methyltransf_11"/>
    <property type="match status" value="1"/>
</dbReference>
<comment type="caution">
    <text evidence="5">The sequence shown here is derived from an EMBL/GenBank/DDBJ whole genome shotgun (WGS) entry which is preliminary data.</text>
</comment>
<dbReference type="PANTHER" id="PTHR44942:SF4">
    <property type="entry name" value="METHYLTRANSFERASE TYPE 11 DOMAIN-CONTAINING PROTEIN"/>
    <property type="match status" value="1"/>
</dbReference>
<dbReference type="STRING" id="1077974.GOEFS_106_00090"/>
<evidence type="ECO:0000256" key="2">
    <source>
        <dbReference type="ARBA" id="ARBA00022603"/>
    </source>
</evidence>
<accession>H0R4W2</accession>
<dbReference type="RefSeq" id="WP_007319448.1">
    <property type="nucleotide sequence ID" value="NZ_BAEH01000106.1"/>
</dbReference>
<keyword evidence="2 5" id="KW-0489">Methyltransferase</keyword>
<dbReference type="PANTHER" id="PTHR44942">
    <property type="entry name" value="METHYLTRANSF_11 DOMAIN-CONTAINING PROTEIN"/>
    <property type="match status" value="1"/>
</dbReference>
<dbReference type="AlphaFoldDB" id="H0R4W2"/>
<dbReference type="CDD" id="cd02440">
    <property type="entry name" value="AdoMet_MTases"/>
    <property type="match status" value="1"/>
</dbReference>
<comment type="similarity">
    <text evidence="1">Belongs to the methyltransferase superfamily.</text>
</comment>
<dbReference type="EMBL" id="BAEH01000106">
    <property type="protein sequence ID" value="GAB20113.1"/>
    <property type="molecule type" value="Genomic_DNA"/>
</dbReference>
<name>H0R4W2_9ACTN</name>
<dbReference type="InterPro" id="IPR013216">
    <property type="entry name" value="Methyltransf_11"/>
</dbReference>
<sequence length="214" mass="23460">MTTTQQRGFNGLITRFFDVAAMAYDFGALQRVMYKPPHDDVLAQLRKHGVGSVADIGCGTGIFTTRIQQELGLDSVYGIDASRGMLARGRARTDKVDWREGPAEALPLPDASVDAVITTTAFHFFDQPKALAEYNRVLKPNGIIAISAINPKGLLAKPMQMVTLLPIIPAHAASPAQMRDMITAKGFDIVEQRSIKRPLYSRLVPDVLTVARLR</sequence>
<proteinExistence type="inferred from homology"/>
<keyword evidence="3 5" id="KW-0808">Transferase</keyword>
<dbReference type="eggNOG" id="COG2226">
    <property type="taxonomic scope" value="Bacteria"/>
</dbReference>
<feature type="domain" description="Methyltransferase type 11" evidence="4">
    <location>
        <begin position="55"/>
        <end position="146"/>
    </location>
</feature>
<dbReference type="GO" id="GO:0032259">
    <property type="term" value="P:methylation"/>
    <property type="evidence" value="ECO:0007669"/>
    <property type="project" value="UniProtKB-KW"/>
</dbReference>
<dbReference type="GO" id="GO:0008757">
    <property type="term" value="F:S-adenosylmethionine-dependent methyltransferase activity"/>
    <property type="evidence" value="ECO:0007669"/>
    <property type="project" value="InterPro"/>
</dbReference>
<dbReference type="Proteomes" id="UP000035034">
    <property type="component" value="Unassembled WGS sequence"/>
</dbReference>